<evidence type="ECO:0000313" key="1">
    <source>
        <dbReference type="EMBL" id="ATG56092.1"/>
    </source>
</evidence>
<keyword evidence="2" id="KW-1185">Reference proteome</keyword>
<gene>
    <name evidence="1" type="ORF">CFK41_15880</name>
</gene>
<dbReference type="Proteomes" id="UP000217889">
    <property type="component" value="Chromosome"/>
</dbReference>
<dbReference type="EMBL" id="CP023564">
    <property type="protein sequence ID" value="ATG56092.1"/>
    <property type="molecule type" value="Genomic_DNA"/>
</dbReference>
<organism evidence="1 2">
    <name type="scientific">Brachybacterium ginsengisoli</name>
    <dbReference type="NCBI Taxonomy" id="1331682"/>
    <lineage>
        <taxon>Bacteria</taxon>
        <taxon>Bacillati</taxon>
        <taxon>Actinomycetota</taxon>
        <taxon>Actinomycetes</taxon>
        <taxon>Micrococcales</taxon>
        <taxon>Dermabacteraceae</taxon>
        <taxon>Brachybacterium</taxon>
    </lineage>
</organism>
<dbReference type="KEGG" id="bgg:CFK41_15880"/>
<protein>
    <submittedName>
        <fullName evidence="1">Uncharacterized protein</fullName>
    </submittedName>
</protein>
<accession>A0A291H120</accession>
<dbReference type="RefSeq" id="WP_096800552.1">
    <property type="nucleotide sequence ID" value="NZ_CP023564.1"/>
</dbReference>
<reference evidence="1 2" key="1">
    <citation type="journal article" date="2014" name="Int. J. Syst. Evol. Microbiol.">
        <title>Brachybacterium ginsengisoli sp. nov., isolated from soil of a ginseng field.</title>
        <authorList>
            <person name="Hoang V.A."/>
            <person name="Kim Y.J."/>
            <person name="Nguyen N.L."/>
            <person name="Yang D.C."/>
        </authorList>
    </citation>
    <scope>NUCLEOTIDE SEQUENCE [LARGE SCALE GENOMIC DNA]</scope>
    <source>
        <strain evidence="1 2">DCY80</strain>
    </source>
</reference>
<dbReference type="AlphaFoldDB" id="A0A291H120"/>
<sequence>MPSSAALSPVSMTWRMLATLLCLGVLVVGGLTRSNDLFPFGVLDQFSRGVDPDGEVVNTCLQGIRAQGEPFDIRFGQRSVGAERADVENQLEAIRADPELLAPLAAAYDRSHPDQDPLTELVLCQRITQLRNGSAHGEDELVEVTRWVAR</sequence>
<proteinExistence type="predicted"/>
<name>A0A291H120_9MICO</name>
<dbReference type="OrthoDB" id="4842880at2"/>
<evidence type="ECO:0000313" key="2">
    <source>
        <dbReference type="Proteomes" id="UP000217889"/>
    </source>
</evidence>